<accession>A0A6I9UAR8</accession>
<dbReference type="GeneID" id="105175844"/>
<sequence>MAYSSHKILSIALLMLISVPSSLGRPQKSETETDLRDLCSNTRKPKQCWKIIKPQLSSFDVTDSRSVAGAVIDLAVAKAQEIHDKLNQLFQDSRDDKLKEKYISCSKNYNDANRNLDLAKRNLDSNDYQNIPVQVDDTLEELKSCRHEFDKDSFDPAHIKNRNKEFGVYVDIVKVATDRLLREDDRLQENARH</sequence>
<dbReference type="FunCoup" id="A0A6I9UAR8">
    <property type="interactions" value="2"/>
</dbReference>
<evidence type="ECO:0000256" key="1">
    <source>
        <dbReference type="ARBA" id="ARBA00022729"/>
    </source>
</evidence>
<dbReference type="PANTHER" id="PTHR36710:SF8">
    <property type="entry name" value="PECTINESTERASE INHIBITOR-LIKE"/>
    <property type="match status" value="1"/>
</dbReference>
<evidence type="ECO:0000313" key="7">
    <source>
        <dbReference type="RefSeq" id="XP_011096756.1"/>
    </source>
</evidence>
<dbReference type="GO" id="GO:0046910">
    <property type="term" value="F:pectinesterase inhibitor activity"/>
    <property type="evidence" value="ECO:0007669"/>
    <property type="project" value="InterPro"/>
</dbReference>
<evidence type="ECO:0000313" key="6">
    <source>
        <dbReference type="Proteomes" id="UP000504604"/>
    </source>
</evidence>
<dbReference type="SUPFAM" id="SSF101148">
    <property type="entry name" value="Plant invertase/pectin methylesterase inhibitor"/>
    <property type="match status" value="1"/>
</dbReference>
<dbReference type="Gene3D" id="1.20.140.40">
    <property type="entry name" value="Invertase/pectin methylesterase inhibitor family protein"/>
    <property type="match status" value="1"/>
</dbReference>
<dbReference type="KEGG" id="sind:105175844"/>
<dbReference type="Pfam" id="PF04043">
    <property type="entry name" value="PMEI"/>
    <property type="match status" value="1"/>
</dbReference>
<dbReference type="InterPro" id="IPR034086">
    <property type="entry name" value="PMEI_plant"/>
</dbReference>
<comment type="similarity">
    <text evidence="3">Belongs to the PMEI family.</text>
</comment>
<gene>
    <name evidence="7" type="primary">LOC105175844</name>
</gene>
<dbReference type="Gramene" id="SIN_1006769.t">
    <property type="protein sequence ID" value="SIN_1006769.t.cds1"/>
    <property type="gene ID" value="SIN_1006769"/>
</dbReference>
<keyword evidence="6" id="KW-1185">Reference proteome</keyword>
<organism evidence="6 7">
    <name type="scientific">Sesamum indicum</name>
    <name type="common">Oriental sesame</name>
    <name type="synonym">Sesamum orientale</name>
    <dbReference type="NCBI Taxonomy" id="4182"/>
    <lineage>
        <taxon>Eukaryota</taxon>
        <taxon>Viridiplantae</taxon>
        <taxon>Streptophyta</taxon>
        <taxon>Embryophyta</taxon>
        <taxon>Tracheophyta</taxon>
        <taxon>Spermatophyta</taxon>
        <taxon>Magnoliopsida</taxon>
        <taxon>eudicotyledons</taxon>
        <taxon>Gunneridae</taxon>
        <taxon>Pentapetalae</taxon>
        <taxon>asterids</taxon>
        <taxon>lamiids</taxon>
        <taxon>Lamiales</taxon>
        <taxon>Pedaliaceae</taxon>
        <taxon>Sesamum</taxon>
    </lineage>
</organism>
<feature type="chain" id="PRO_5027008322" evidence="4">
    <location>
        <begin position="25"/>
        <end position="193"/>
    </location>
</feature>
<dbReference type="InterPro" id="IPR052421">
    <property type="entry name" value="PCW_Enzyme_Inhibitor"/>
</dbReference>
<dbReference type="Proteomes" id="UP000504604">
    <property type="component" value="Linkage group LG12"/>
</dbReference>
<dbReference type="OrthoDB" id="764172at2759"/>
<evidence type="ECO:0000256" key="4">
    <source>
        <dbReference type="SAM" id="SignalP"/>
    </source>
</evidence>
<evidence type="ECO:0000256" key="3">
    <source>
        <dbReference type="ARBA" id="ARBA00038471"/>
    </source>
</evidence>
<proteinExistence type="inferred from homology"/>
<dbReference type="InParanoid" id="A0A6I9UAR8"/>
<dbReference type="SMART" id="SM00856">
    <property type="entry name" value="PMEI"/>
    <property type="match status" value="1"/>
</dbReference>
<dbReference type="AlphaFoldDB" id="A0A6I9UAR8"/>
<dbReference type="PANTHER" id="PTHR36710">
    <property type="entry name" value="PECTINESTERASE INHIBITOR-LIKE"/>
    <property type="match status" value="1"/>
</dbReference>
<dbReference type="InterPro" id="IPR035513">
    <property type="entry name" value="Invertase/methylesterase_inhib"/>
</dbReference>
<name>A0A6I9UAR8_SESIN</name>
<evidence type="ECO:0000256" key="2">
    <source>
        <dbReference type="ARBA" id="ARBA00023157"/>
    </source>
</evidence>
<keyword evidence="1 4" id="KW-0732">Signal</keyword>
<evidence type="ECO:0000259" key="5">
    <source>
        <dbReference type="SMART" id="SM00856"/>
    </source>
</evidence>
<dbReference type="CDD" id="cd15797">
    <property type="entry name" value="PMEI"/>
    <property type="match status" value="1"/>
</dbReference>
<feature type="signal peptide" evidence="4">
    <location>
        <begin position="1"/>
        <end position="24"/>
    </location>
</feature>
<dbReference type="RefSeq" id="XP_011096756.1">
    <property type="nucleotide sequence ID" value="XM_011098454.2"/>
</dbReference>
<feature type="domain" description="Pectinesterase inhibitor" evidence="5">
    <location>
        <begin position="30"/>
        <end position="176"/>
    </location>
</feature>
<keyword evidence="2" id="KW-1015">Disulfide bond</keyword>
<dbReference type="NCBIfam" id="TIGR01614">
    <property type="entry name" value="PME_inhib"/>
    <property type="match status" value="1"/>
</dbReference>
<dbReference type="InterPro" id="IPR006501">
    <property type="entry name" value="Pectinesterase_inhib_dom"/>
</dbReference>
<reference evidence="7" key="1">
    <citation type="submission" date="2025-08" db="UniProtKB">
        <authorList>
            <consortium name="RefSeq"/>
        </authorList>
    </citation>
    <scope>IDENTIFICATION</scope>
</reference>
<protein>
    <submittedName>
        <fullName evidence="7">Pectinesterase inhibitor</fullName>
    </submittedName>
</protein>